<evidence type="ECO:0000313" key="1">
    <source>
        <dbReference type="EMBL" id="KAG2232779.1"/>
    </source>
</evidence>
<proteinExistence type="predicted"/>
<dbReference type="AlphaFoldDB" id="A0A8H7VZE4"/>
<keyword evidence="2" id="KW-1185">Reference proteome</keyword>
<dbReference type="EMBL" id="JAEPRE010000100">
    <property type="protein sequence ID" value="KAG2232779.1"/>
    <property type="molecule type" value="Genomic_DNA"/>
</dbReference>
<evidence type="ECO:0000313" key="2">
    <source>
        <dbReference type="Proteomes" id="UP000613177"/>
    </source>
</evidence>
<organism evidence="1 2">
    <name type="scientific">Thamnidium elegans</name>
    <dbReference type="NCBI Taxonomy" id="101142"/>
    <lineage>
        <taxon>Eukaryota</taxon>
        <taxon>Fungi</taxon>
        <taxon>Fungi incertae sedis</taxon>
        <taxon>Mucoromycota</taxon>
        <taxon>Mucoromycotina</taxon>
        <taxon>Mucoromycetes</taxon>
        <taxon>Mucorales</taxon>
        <taxon>Mucorineae</taxon>
        <taxon>Mucoraceae</taxon>
        <taxon>Thamnidium</taxon>
    </lineage>
</organism>
<gene>
    <name evidence="1" type="ORF">INT48_001133</name>
</gene>
<reference evidence="1" key="1">
    <citation type="submission" date="2021-01" db="EMBL/GenBank/DDBJ databases">
        <title>Metabolic potential, ecology and presence of endohyphal bacteria is reflected in genomic diversity of Mucoromycotina.</title>
        <authorList>
            <person name="Muszewska A."/>
            <person name="Okrasinska A."/>
            <person name="Steczkiewicz K."/>
            <person name="Drgas O."/>
            <person name="Orlowska M."/>
            <person name="Perlinska-Lenart U."/>
            <person name="Aleksandrzak-Piekarczyk T."/>
            <person name="Szatraj K."/>
            <person name="Zielenkiewicz U."/>
            <person name="Pilsyk S."/>
            <person name="Malc E."/>
            <person name="Mieczkowski P."/>
            <person name="Kruszewska J.S."/>
            <person name="Biernat P."/>
            <person name="Pawlowska J."/>
        </authorList>
    </citation>
    <scope>NUCLEOTIDE SEQUENCE</scope>
    <source>
        <strain evidence="1">WA0000018081</strain>
    </source>
</reference>
<protein>
    <submittedName>
        <fullName evidence="1">Uncharacterized protein</fullName>
    </submittedName>
</protein>
<name>A0A8H7VZE4_9FUNG</name>
<dbReference type="Proteomes" id="UP000613177">
    <property type="component" value="Unassembled WGS sequence"/>
</dbReference>
<accession>A0A8H7VZE4</accession>
<comment type="caution">
    <text evidence="1">The sequence shown here is derived from an EMBL/GenBank/DDBJ whole genome shotgun (WGS) entry which is preliminary data.</text>
</comment>
<sequence>MWTLSIGTIVELRTKELSEKSIYDQPSHSLIFDPEDITWNEYFIKDELDGIRSFRNSSFESVLVSSVDINTNNLLLAYDDDVCILLSDQNDFSRAQEEDVVI</sequence>